<dbReference type="AlphaFoldDB" id="A0A1I0ZHI5"/>
<keyword evidence="4 10" id="KW-1003">Cell membrane</keyword>
<dbReference type="STRING" id="1120918.SAMN05216249_11553"/>
<organism evidence="11 12">
    <name type="scientific">Acetitomaculum ruminis DSM 5522</name>
    <dbReference type="NCBI Taxonomy" id="1120918"/>
    <lineage>
        <taxon>Bacteria</taxon>
        <taxon>Bacillati</taxon>
        <taxon>Bacillota</taxon>
        <taxon>Clostridia</taxon>
        <taxon>Lachnospirales</taxon>
        <taxon>Lachnospiraceae</taxon>
        <taxon>Acetitomaculum</taxon>
    </lineage>
</organism>
<evidence type="ECO:0000256" key="8">
    <source>
        <dbReference type="ARBA" id="ARBA00023143"/>
    </source>
</evidence>
<evidence type="ECO:0000256" key="1">
    <source>
        <dbReference type="ARBA" id="ARBA00002578"/>
    </source>
</evidence>
<gene>
    <name evidence="11" type="ORF">SAMN05216249_11553</name>
</gene>
<keyword evidence="11" id="KW-0282">Flagellum</keyword>
<reference evidence="11 12" key="1">
    <citation type="submission" date="2016-10" db="EMBL/GenBank/DDBJ databases">
        <authorList>
            <person name="de Groot N.N."/>
        </authorList>
    </citation>
    <scope>NUCLEOTIDE SEQUENCE [LARGE SCALE GENOMIC DNA]</scope>
    <source>
        <strain evidence="11 12">DSM 5522</strain>
    </source>
</reference>
<dbReference type="NCBIfam" id="TIGR01400">
    <property type="entry name" value="fliR"/>
    <property type="match status" value="1"/>
</dbReference>
<name>A0A1I0ZHI5_9FIRM</name>
<comment type="function">
    <text evidence="1 10">Role in flagellar biosynthesis.</text>
</comment>
<evidence type="ECO:0000256" key="2">
    <source>
        <dbReference type="ARBA" id="ARBA00009772"/>
    </source>
</evidence>
<dbReference type="EMBL" id="FOJY01000015">
    <property type="protein sequence ID" value="SFB25229.1"/>
    <property type="molecule type" value="Genomic_DNA"/>
</dbReference>
<dbReference type="InterPro" id="IPR002010">
    <property type="entry name" value="T3SS_IM_R"/>
</dbReference>
<dbReference type="PANTHER" id="PTHR30065:SF1">
    <property type="entry name" value="SURFACE PRESENTATION OF ANTIGENS PROTEIN SPAR"/>
    <property type="match status" value="1"/>
</dbReference>
<dbReference type="OrthoDB" id="9807748at2"/>
<keyword evidence="11" id="KW-0966">Cell projection</keyword>
<keyword evidence="6 10" id="KW-1133">Transmembrane helix</keyword>
<feature type="transmembrane region" description="Helical" evidence="10">
    <location>
        <begin position="40"/>
        <end position="60"/>
    </location>
</feature>
<dbReference type="GO" id="GO:0009425">
    <property type="term" value="C:bacterial-type flagellum basal body"/>
    <property type="evidence" value="ECO:0007669"/>
    <property type="project" value="UniProtKB-SubCell"/>
</dbReference>
<dbReference type="GO" id="GO:0006605">
    <property type="term" value="P:protein targeting"/>
    <property type="evidence" value="ECO:0007669"/>
    <property type="project" value="UniProtKB-UniRule"/>
</dbReference>
<keyword evidence="11" id="KW-0969">Cilium</keyword>
<feature type="transmembrane region" description="Helical" evidence="10">
    <location>
        <begin position="186"/>
        <end position="208"/>
    </location>
</feature>
<feature type="transmembrane region" description="Helical" evidence="10">
    <location>
        <begin position="220"/>
        <end position="244"/>
    </location>
</feature>
<evidence type="ECO:0000256" key="5">
    <source>
        <dbReference type="ARBA" id="ARBA00022692"/>
    </source>
</evidence>
<proteinExistence type="inferred from homology"/>
<keyword evidence="12" id="KW-1185">Reference proteome</keyword>
<evidence type="ECO:0000313" key="12">
    <source>
        <dbReference type="Proteomes" id="UP000198838"/>
    </source>
</evidence>
<feature type="transmembrane region" description="Helical" evidence="10">
    <location>
        <begin position="125"/>
        <end position="146"/>
    </location>
</feature>
<comment type="similarity">
    <text evidence="2 10">Belongs to the FliR/MopE/SpaR family.</text>
</comment>
<feature type="transmembrane region" description="Helical" evidence="10">
    <location>
        <begin position="13"/>
        <end position="33"/>
    </location>
</feature>
<evidence type="ECO:0000256" key="6">
    <source>
        <dbReference type="ARBA" id="ARBA00022989"/>
    </source>
</evidence>
<dbReference type="Pfam" id="PF01311">
    <property type="entry name" value="Bac_export_1"/>
    <property type="match status" value="1"/>
</dbReference>
<dbReference type="GO" id="GO:0005886">
    <property type="term" value="C:plasma membrane"/>
    <property type="evidence" value="ECO:0007669"/>
    <property type="project" value="UniProtKB-SubCell"/>
</dbReference>
<comment type="subcellular location">
    <subcellularLocation>
        <location evidence="10">Cell membrane</location>
        <topology evidence="10">Multi-pass membrane protein</topology>
    </subcellularLocation>
    <subcellularLocation>
        <location evidence="10">Bacterial flagellum basal body</location>
    </subcellularLocation>
</comment>
<sequence>MVNLSFTLGQFEMLLTIFVRITAFIFAAPFFNLRGIPRKVKIALGAAVACMLYTVLPQTTLEYNTVLGYGIIIIKEAIVGVSLGFVADICNQIIMLAGKLIDTDIGLSMVMVFDPVSNNSSSVSGVLYNNFLMMLLIITNMHQYILRALVDSYKVVPINGLNFNYSKLYATVLKFMSDYMMIGFRIVLPIFACMLIINLILGILAKVAPQLNMFAVGIQIKLLVGLIVLYLTITLLPDIAEFIFTQMKEMMVMMLESLYN</sequence>
<accession>A0A1I0ZHI5</accession>
<evidence type="ECO:0000256" key="9">
    <source>
        <dbReference type="NCBIfam" id="TIGR01400"/>
    </source>
</evidence>
<evidence type="ECO:0000313" key="11">
    <source>
        <dbReference type="EMBL" id="SFB25229.1"/>
    </source>
</evidence>
<evidence type="ECO:0000256" key="4">
    <source>
        <dbReference type="ARBA" id="ARBA00022475"/>
    </source>
</evidence>
<dbReference type="PANTHER" id="PTHR30065">
    <property type="entry name" value="FLAGELLAR BIOSYNTHETIC PROTEIN FLIR"/>
    <property type="match status" value="1"/>
</dbReference>
<dbReference type="Proteomes" id="UP000198838">
    <property type="component" value="Unassembled WGS sequence"/>
</dbReference>
<dbReference type="PRINTS" id="PR00953">
    <property type="entry name" value="TYPE3IMRPROT"/>
</dbReference>
<dbReference type="GO" id="GO:0044780">
    <property type="term" value="P:bacterial-type flagellum assembly"/>
    <property type="evidence" value="ECO:0007669"/>
    <property type="project" value="UniProtKB-UniRule"/>
</dbReference>
<dbReference type="InterPro" id="IPR006303">
    <property type="entry name" value="FliR"/>
</dbReference>
<keyword evidence="7 10" id="KW-0472">Membrane</keyword>
<evidence type="ECO:0000256" key="3">
    <source>
        <dbReference type="ARBA" id="ARBA00021717"/>
    </source>
</evidence>
<keyword evidence="8 10" id="KW-0975">Bacterial flagellum</keyword>
<keyword evidence="5 10" id="KW-0812">Transmembrane</keyword>
<feature type="transmembrane region" description="Helical" evidence="10">
    <location>
        <begin position="66"/>
        <end position="86"/>
    </location>
</feature>
<evidence type="ECO:0000256" key="7">
    <source>
        <dbReference type="ARBA" id="ARBA00023136"/>
    </source>
</evidence>
<dbReference type="RefSeq" id="WP_092873357.1">
    <property type="nucleotide sequence ID" value="NZ_FOJY01000015.1"/>
</dbReference>
<evidence type="ECO:0000256" key="10">
    <source>
        <dbReference type="RuleBase" id="RU362071"/>
    </source>
</evidence>
<protein>
    <recommendedName>
        <fullName evidence="3 9">Flagellar biosynthetic protein FliR</fullName>
    </recommendedName>
</protein>